<proteinExistence type="predicted"/>
<evidence type="ECO:0000313" key="1">
    <source>
        <dbReference type="EMBL" id="QCQ58051.1"/>
    </source>
</evidence>
<sequence>MEKFNMIICFLLTHLLELQQLPPTQQEYYILSNTNSCKEYPTRTWEVVGKDGKRMIVTNGVVESKGYLFNK</sequence>
<reference evidence="1 2" key="1">
    <citation type="submission" date="2019-03" db="EMBL/GenBank/DDBJ databases">
        <title>Genomic and seasonal variations among aquatic phages infecting the Baltic Sea Gammaproteobacteria Rheinheimera sp. bal341.</title>
        <authorList>
            <person name="Nilsson E."/>
            <person name="Li K."/>
            <person name="Fridlund J."/>
            <person name="Sulcius S."/>
            <person name="Bunse C."/>
            <person name="Karlsson C.M.G."/>
            <person name="Lindh M."/>
            <person name="Lundin D."/>
            <person name="Pinhassi J."/>
            <person name="Holmfeldt K."/>
        </authorList>
    </citation>
    <scope>NUCLEOTIDE SEQUENCE [LARGE SCALE GENOMIC DNA]</scope>
</reference>
<dbReference type="Proteomes" id="UP000300052">
    <property type="component" value="Genome"/>
</dbReference>
<organism evidence="1 2">
    <name type="scientific">Rheinheimera phage vB_RspM_Barba1S</name>
    <dbReference type="NCBI Taxonomy" id="2565660"/>
    <lineage>
        <taxon>Viruses</taxon>
        <taxon>Duplodnaviria</taxon>
        <taxon>Heunggongvirae</taxon>
        <taxon>Uroviricota</taxon>
        <taxon>Caudoviricetes</taxon>
        <taxon>Barbavirus</taxon>
        <taxon>Barbavirus barba18A</taxon>
    </lineage>
</organism>
<protein>
    <submittedName>
        <fullName evidence="1">Uncharacterized protein</fullName>
    </submittedName>
</protein>
<gene>
    <name evidence="1" type="ORF">Barba1S_gp064</name>
</gene>
<accession>A0A4P8MVH4</accession>
<dbReference type="EMBL" id="MK719702">
    <property type="protein sequence ID" value="QCQ58051.1"/>
    <property type="molecule type" value="Genomic_DNA"/>
</dbReference>
<evidence type="ECO:0000313" key="2">
    <source>
        <dbReference type="Proteomes" id="UP000300052"/>
    </source>
</evidence>
<name>A0A4P8MVH4_9CAUD</name>